<sequence length="254" mass="28451">MPFGTFQLTSDAIPQYAPPYPTGACDFTGSTILVITYRTTASSVAPFIPNMLEIDDEPLITVRLLRHSMTSFGPYNEYTHGVEVRYRGETYEYFLSLILDNESPVLAGREQYGFPKKLGVVEFNRSDTMGTGTRVISGHVEHPPHQKIVQLNYIPVRKQPVPDASGMSVETLALNLRVMPSPIEGQPPSLRELMPFRLKVTAKEVWEGQGEVSFPEPSEVDHPLHRIEIVRYESAMLLREASLWLGPTGDVFSV</sequence>
<dbReference type="InterPro" id="IPR010451">
    <property type="entry name" value="Acetoacetate_decarboxylase"/>
</dbReference>
<reference evidence="1" key="1">
    <citation type="submission" date="2022-07" db="EMBL/GenBank/DDBJ databases">
        <title>Taxonomy of Aspergillus series Nigri: significant species reduction supported by multi-species coalescent approaches.</title>
        <authorList>
            <person name="Bian C."/>
            <person name="Kusuya Y."/>
            <person name="Sklenar F."/>
            <person name="D'hooge E."/>
            <person name="Yaguchi T."/>
            <person name="Takahashi H."/>
            <person name="Hubka V."/>
        </authorList>
    </citation>
    <scope>NUCLEOTIDE SEQUENCE</scope>
    <source>
        <strain evidence="1">CBS 733.88</strain>
    </source>
</reference>
<dbReference type="Gene3D" id="2.40.400.10">
    <property type="entry name" value="Acetoacetate decarboxylase-like"/>
    <property type="match status" value="1"/>
</dbReference>
<protein>
    <recommendedName>
        <fullName evidence="3">Acetoacetate decarboxylase</fullName>
    </recommendedName>
</protein>
<evidence type="ECO:0008006" key="3">
    <source>
        <dbReference type="Google" id="ProtNLM"/>
    </source>
</evidence>
<dbReference type="EMBL" id="BROQ01000104">
    <property type="protein sequence ID" value="GKZ25187.1"/>
    <property type="molecule type" value="Genomic_DNA"/>
</dbReference>
<evidence type="ECO:0000313" key="2">
    <source>
        <dbReference type="Proteomes" id="UP001143548"/>
    </source>
</evidence>
<dbReference type="InterPro" id="IPR023375">
    <property type="entry name" value="ADC_dom_sf"/>
</dbReference>
<dbReference type="Proteomes" id="UP001143548">
    <property type="component" value="Unassembled WGS sequence"/>
</dbReference>
<organism evidence="1 2">
    <name type="scientific">Aspergillus brasiliensis</name>
    <dbReference type="NCBI Taxonomy" id="319629"/>
    <lineage>
        <taxon>Eukaryota</taxon>
        <taxon>Fungi</taxon>
        <taxon>Dikarya</taxon>
        <taxon>Ascomycota</taxon>
        <taxon>Pezizomycotina</taxon>
        <taxon>Eurotiomycetes</taxon>
        <taxon>Eurotiomycetidae</taxon>
        <taxon>Eurotiales</taxon>
        <taxon>Aspergillaceae</taxon>
        <taxon>Aspergillus</taxon>
        <taxon>Aspergillus subgen. Circumdati</taxon>
    </lineage>
</organism>
<accession>A0A9W5YYB0</accession>
<dbReference type="Pfam" id="PF06314">
    <property type="entry name" value="ADC"/>
    <property type="match status" value="1"/>
</dbReference>
<comment type="caution">
    <text evidence="1">The sequence shown here is derived from an EMBL/GenBank/DDBJ whole genome shotgun (WGS) entry which is preliminary data.</text>
</comment>
<dbReference type="GO" id="GO:0016829">
    <property type="term" value="F:lyase activity"/>
    <property type="evidence" value="ECO:0007669"/>
    <property type="project" value="InterPro"/>
</dbReference>
<gene>
    <name evidence="1" type="ORF">AbraCBS73388_000637</name>
</gene>
<dbReference type="AlphaFoldDB" id="A0A9W5YYB0"/>
<proteinExistence type="predicted"/>
<dbReference type="SUPFAM" id="SSF160104">
    <property type="entry name" value="Acetoacetate decarboxylase-like"/>
    <property type="match status" value="1"/>
</dbReference>
<evidence type="ECO:0000313" key="1">
    <source>
        <dbReference type="EMBL" id="GKZ25187.1"/>
    </source>
</evidence>
<name>A0A9W5YYB0_9EURO</name>